<sequence length="61" mass="7100">MIESINQKVEKAVSKIDNVGYLNFYEQLLKDGNMNEEYTYDGLHLNINGYRFVTGLLNKKL</sequence>
<evidence type="ECO:0000313" key="1">
    <source>
        <dbReference type="EMBL" id="VEU79879.1"/>
    </source>
</evidence>
<evidence type="ECO:0000313" key="2">
    <source>
        <dbReference type="Proteomes" id="UP000289841"/>
    </source>
</evidence>
<name>A0A449BBS3_HAPAX</name>
<dbReference type="AlphaFoldDB" id="A0A449BBS3"/>
<dbReference type="STRING" id="1278311.GCA_000428705_00782"/>
<dbReference type="KEGG" id="aaxa:NCTC10138_00232"/>
<accession>A0A449BBS3</accession>
<dbReference type="Proteomes" id="UP000289841">
    <property type="component" value="Chromosome"/>
</dbReference>
<protein>
    <recommendedName>
        <fullName evidence="3">SGNH hydrolase-type esterase domain-containing protein</fullName>
    </recommendedName>
</protein>
<dbReference type="OrthoDB" id="2513075at2"/>
<evidence type="ECO:0008006" key="3">
    <source>
        <dbReference type="Google" id="ProtNLM"/>
    </source>
</evidence>
<reference evidence="1 2" key="1">
    <citation type="submission" date="2019-01" db="EMBL/GenBank/DDBJ databases">
        <authorList>
            <consortium name="Pathogen Informatics"/>
        </authorList>
    </citation>
    <scope>NUCLEOTIDE SEQUENCE [LARGE SCALE GENOMIC DNA]</scope>
    <source>
        <strain evidence="1 2">NCTC10138</strain>
    </source>
</reference>
<dbReference type="InterPro" id="IPR036514">
    <property type="entry name" value="SGNH_hydro_sf"/>
</dbReference>
<dbReference type="RefSeq" id="WP_026390396.1">
    <property type="nucleotide sequence ID" value="NZ_LR215048.1"/>
</dbReference>
<organism evidence="1 2">
    <name type="scientific">Haploplasma axanthum</name>
    <name type="common">Acholeplasma axanthum</name>
    <dbReference type="NCBI Taxonomy" id="29552"/>
    <lineage>
        <taxon>Bacteria</taxon>
        <taxon>Bacillati</taxon>
        <taxon>Mycoplasmatota</taxon>
        <taxon>Mollicutes</taxon>
        <taxon>Acholeplasmatales</taxon>
        <taxon>Acholeplasmataceae</taxon>
        <taxon>Haploplasma</taxon>
    </lineage>
</organism>
<dbReference type="SUPFAM" id="SSF52266">
    <property type="entry name" value="SGNH hydrolase"/>
    <property type="match status" value="1"/>
</dbReference>
<proteinExistence type="predicted"/>
<dbReference type="Gene3D" id="3.40.50.1110">
    <property type="entry name" value="SGNH hydrolase"/>
    <property type="match status" value="1"/>
</dbReference>
<keyword evidence="2" id="KW-1185">Reference proteome</keyword>
<dbReference type="EMBL" id="LR215048">
    <property type="protein sequence ID" value="VEU79879.1"/>
    <property type="molecule type" value="Genomic_DNA"/>
</dbReference>
<gene>
    <name evidence="1" type="ORF">NCTC10138_00232</name>
</gene>